<dbReference type="Gene3D" id="2.60.120.260">
    <property type="entry name" value="Galactose-binding domain-like"/>
    <property type="match status" value="1"/>
</dbReference>
<comment type="similarity">
    <text evidence="1">Belongs to the glycosyl hydrolase 2 family.</text>
</comment>
<dbReference type="InterPro" id="IPR032311">
    <property type="entry name" value="DUF4982"/>
</dbReference>
<dbReference type="InterPro" id="IPR006101">
    <property type="entry name" value="Glyco_hydro_2"/>
</dbReference>
<evidence type="ECO:0000256" key="2">
    <source>
        <dbReference type="ARBA" id="ARBA00022801"/>
    </source>
</evidence>
<dbReference type="SUPFAM" id="SSF49303">
    <property type="entry name" value="beta-Galactosidase/glucuronidase domain"/>
    <property type="match status" value="1"/>
</dbReference>
<dbReference type="InterPro" id="IPR017853">
    <property type="entry name" value="GH"/>
</dbReference>
<dbReference type="Pfam" id="PF02837">
    <property type="entry name" value="Glyco_hydro_2_N"/>
    <property type="match status" value="1"/>
</dbReference>
<dbReference type="InterPro" id="IPR013783">
    <property type="entry name" value="Ig-like_fold"/>
</dbReference>
<evidence type="ECO:0000259" key="7">
    <source>
        <dbReference type="Pfam" id="PF16355"/>
    </source>
</evidence>
<evidence type="ECO:0000259" key="4">
    <source>
        <dbReference type="Pfam" id="PF00703"/>
    </source>
</evidence>
<dbReference type="GO" id="GO:0004553">
    <property type="term" value="F:hydrolase activity, hydrolyzing O-glycosyl compounds"/>
    <property type="evidence" value="ECO:0007669"/>
    <property type="project" value="InterPro"/>
</dbReference>
<name>A0AAN4W539_9BACT</name>
<dbReference type="PANTHER" id="PTHR42732">
    <property type="entry name" value="BETA-GALACTOSIDASE"/>
    <property type="match status" value="1"/>
</dbReference>
<dbReference type="InterPro" id="IPR008979">
    <property type="entry name" value="Galactose-bd-like_sf"/>
</dbReference>
<gene>
    <name evidence="9" type="ORF">PEDI_48320</name>
</gene>
<evidence type="ECO:0000259" key="5">
    <source>
        <dbReference type="Pfam" id="PF02836"/>
    </source>
</evidence>
<evidence type="ECO:0000259" key="8">
    <source>
        <dbReference type="Pfam" id="PF18565"/>
    </source>
</evidence>
<dbReference type="InterPro" id="IPR036156">
    <property type="entry name" value="Beta-gal/glucu_dom_sf"/>
</dbReference>
<dbReference type="Gene3D" id="3.20.20.80">
    <property type="entry name" value="Glycosidases"/>
    <property type="match status" value="1"/>
</dbReference>
<dbReference type="PRINTS" id="PR00132">
    <property type="entry name" value="GLHYDRLASE2"/>
</dbReference>
<keyword evidence="2" id="KW-0378">Hydrolase</keyword>
<dbReference type="Pfam" id="PF18565">
    <property type="entry name" value="Glyco_hydro2_C5"/>
    <property type="match status" value="1"/>
</dbReference>
<dbReference type="RefSeq" id="WP_338239353.1">
    <property type="nucleotide sequence ID" value="NZ_BQKE01000004.1"/>
</dbReference>
<evidence type="ECO:0000256" key="3">
    <source>
        <dbReference type="ARBA" id="ARBA00023295"/>
    </source>
</evidence>
<organism evidence="9 10">
    <name type="scientific">Persicobacter diffluens</name>
    <dbReference type="NCBI Taxonomy" id="981"/>
    <lineage>
        <taxon>Bacteria</taxon>
        <taxon>Pseudomonadati</taxon>
        <taxon>Bacteroidota</taxon>
        <taxon>Cytophagia</taxon>
        <taxon>Cytophagales</taxon>
        <taxon>Persicobacteraceae</taxon>
        <taxon>Persicobacter</taxon>
    </lineage>
</organism>
<dbReference type="GO" id="GO:0005975">
    <property type="term" value="P:carbohydrate metabolic process"/>
    <property type="evidence" value="ECO:0007669"/>
    <property type="project" value="InterPro"/>
</dbReference>
<dbReference type="PANTHER" id="PTHR42732:SF1">
    <property type="entry name" value="BETA-MANNOSIDASE"/>
    <property type="match status" value="1"/>
</dbReference>
<dbReference type="InterPro" id="IPR006102">
    <property type="entry name" value="Ig-like_GH2"/>
</dbReference>
<dbReference type="SUPFAM" id="SSF51445">
    <property type="entry name" value="(Trans)glycosidases"/>
    <property type="match status" value="1"/>
</dbReference>
<evidence type="ECO:0000256" key="1">
    <source>
        <dbReference type="ARBA" id="ARBA00007401"/>
    </source>
</evidence>
<evidence type="ECO:0000313" key="9">
    <source>
        <dbReference type="EMBL" id="GJM64280.1"/>
    </source>
</evidence>
<feature type="domain" description="Glycoside hydrolase family 2 catalytic" evidence="5">
    <location>
        <begin position="307"/>
        <end position="442"/>
    </location>
</feature>
<dbReference type="EMBL" id="BQKE01000004">
    <property type="protein sequence ID" value="GJM64280.1"/>
    <property type="molecule type" value="Genomic_DNA"/>
</dbReference>
<feature type="domain" description="Glycoside hydrolase family 2" evidence="8">
    <location>
        <begin position="752"/>
        <end position="846"/>
    </location>
</feature>
<dbReference type="Pfam" id="PF00703">
    <property type="entry name" value="Glyco_hydro_2"/>
    <property type="match status" value="1"/>
</dbReference>
<keyword evidence="3" id="KW-0326">Glycosidase</keyword>
<keyword evidence="10" id="KW-1185">Reference proteome</keyword>
<feature type="domain" description="Glycosyl hydrolases family 2 sugar binding" evidence="6">
    <location>
        <begin position="30"/>
        <end position="186"/>
    </location>
</feature>
<evidence type="ECO:0000259" key="6">
    <source>
        <dbReference type="Pfam" id="PF02837"/>
    </source>
</evidence>
<dbReference type="Gene3D" id="2.60.40.10">
    <property type="entry name" value="Immunoglobulins"/>
    <property type="match status" value="3"/>
</dbReference>
<dbReference type="InterPro" id="IPR006104">
    <property type="entry name" value="Glyco_hydro_2_N"/>
</dbReference>
<dbReference type="Pfam" id="PF16355">
    <property type="entry name" value="DUF4982"/>
    <property type="match status" value="1"/>
</dbReference>
<accession>A0AAN4W539</accession>
<feature type="domain" description="Glycoside hydrolase family 2 immunoglobulin-like beta-sandwich" evidence="4">
    <location>
        <begin position="196"/>
        <end position="301"/>
    </location>
</feature>
<dbReference type="InterPro" id="IPR006103">
    <property type="entry name" value="Glyco_hydro_2_cat"/>
</dbReference>
<dbReference type="InterPro" id="IPR040605">
    <property type="entry name" value="Glyco_hydro2_dom5"/>
</dbReference>
<feature type="domain" description="DUF4982" evidence="7">
    <location>
        <begin position="681"/>
        <end position="738"/>
    </location>
</feature>
<protein>
    <submittedName>
        <fullName evidence="9">Beta-galactosidase</fullName>
    </submittedName>
</protein>
<comment type="caution">
    <text evidence="9">The sequence shown here is derived from an EMBL/GenBank/DDBJ whole genome shotgun (WGS) entry which is preliminary data.</text>
</comment>
<dbReference type="Proteomes" id="UP001310022">
    <property type="component" value="Unassembled WGS sequence"/>
</dbReference>
<evidence type="ECO:0000313" key="10">
    <source>
        <dbReference type="Proteomes" id="UP001310022"/>
    </source>
</evidence>
<dbReference type="InterPro" id="IPR051913">
    <property type="entry name" value="GH2_Domain-Containing"/>
</dbReference>
<proteinExistence type="inferred from homology"/>
<dbReference type="Pfam" id="PF02836">
    <property type="entry name" value="Glyco_hydro_2_C"/>
    <property type="match status" value="1"/>
</dbReference>
<reference evidence="9 10" key="1">
    <citation type="submission" date="2021-12" db="EMBL/GenBank/DDBJ databases">
        <title>Genome sequencing of bacteria with rrn-lacking chromosome and rrn-plasmid.</title>
        <authorList>
            <person name="Anda M."/>
            <person name="Iwasaki W."/>
        </authorList>
    </citation>
    <scope>NUCLEOTIDE SEQUENCE [LARGE SCALE GENOMIC DNA]</scope>
    <source>
        <strain evidence="9 10">NBRC 15940</strain>
    </source>
</reference>
<sequence>MVFPIQLLKHFPRGIWGVLCFLLLNANLQAFSQKGNPQHFNEDWLFNLADSAEFAFTTYSPTHWTSVNLPHDWSIDFDFSPELEGCTAFMPGGIGWYSKIFNTPINKNEKCYIIFDGVYNNAEFWINGMRLGNHPYGYAPIYYDLTDLLAPEGEENRISVRVDHSRYADSRWYTGSGIYRNVELLVTDKLHIPVWGTFVTADVPTKKTANLNFQIELENSYNQDKSGQLVTDIYAPDGKKVSSLTSDFTIAAGDKISLQQRGTLNSPALWGVDNPQLYQAKSYILASGMEKQERLTTFGLRSIHFDKDKGFFLNGENMKIKGVCLHHDAGLVGTAVPKDVWRRRLAMLKEMGCNAIRSSHNPASDEFLDLCDEMGFLVQNEFYDEWDLPKDKRYNMHDKEVDYITRGHSEHFQKWAETDLKNVMLSSRNHPSIFQWSIGNEIEWTYPGNRGATGIFKETNKDDKIDWTLWRTEIPPHKPEEVRAFWADFPEQTFNIGETAAKLADWTREMDTSRPVTANCILPTSSFETGYTDVLDVVGYSYKPHKYDYFKETYPDKVMMGTENVPRWYEWKAVIERDFISGLFLWTGVDYMGECRANHWPVKVTPHGPLDIAGFPRGSYYMFKALWRDDIPVISMYSQTEEKSIYSKNPDGKVVEKQKGYWKMAPREWQEVNPYWNYEKGQKVIVELYSNCEEIELFQNGKSLGKQYLKDQEDYTYKWATDYKAGKLMAKGLKNGKKASMQLETAGGPVAIRLSPDQKTLTANNTDVVHFVAQLVDKKGREVKYQEEEVTFEIEGAHTFLGTDCGDTAKLKNFKSKTVSTHFGQCLLAVQATDQPTTIRVRAKSADGKLLSDFVEIPFKPMAGLRL</sequence>
<dbReference type="AlphaFoldDB" id="A0AAN4W539"/>
<dbReference type="SUPFAM" id="SSF49785">
    <property type="entry name" value="Galactose-binding domain-like"/>
    <property type="match status" value="1"/>
</dbReference>